<accession>A0A194YPE3</accession>
<reference evidence="1 2" key="1">
    <citation type="journal article" date="2009" name="Nature">
        <title>The Sorghum bicolor genome and the diversification of grasses.</title>
        <authorList>
            <person name="Paterson A.H."/>
            <person name="Bowers J.E."/>
            <person name="Bruggmann R."/>
            <person name="Dubchak I."/>
            <person name="Grimwood J."/>
            <person name="Gundlach H."/>
            <person name="Haberer G."/>
            <person name="Hellsten U."/>
            <person name="Mitros T."/>
            <person name="Poliakov A."/>
            <person name="Schmutz J."/>
            <person name="Spannagl M."/>
            <person name="Tang H."/>
            <person name="Wang X."/>
            <person name="Wicker T."/>
            <person name="Bharti A.K."/>
            <person name="Chapman J."/>
            <person name="Feltus F.A."/>
            <person name="Gowik U."/>
            <person name="Grigoriev I.V."/>
            <person name="Lyons E."/>
            <person name="Maher C.A."/>
            <person name="Martis M."/>
            <person name="Narechania A."/>
            <person name="Otillar R.P."/>
            <person name="Penning B.W."/>
            <person name="Salamov A.A."/>
            <person name="Wang Y."/>
            <person name="Zhang L."/>
            <person name="Carpita N.C."/>
            <person name="Freeling M."/>
            <person name="Gingle A.R."/>
            <person name="Hash C.T."/>
            <person name="Keller B."/>
            <person name="Klein P."/>
            <person name="Kresovich S."/>
            <person name="McCann M.C."/>
            <person name="Ming R."/>
            <person name="Peterson D.G."/>
            <person name="Mehboob-ur-Rahman"/>
            <person name="Ware D."/>
            <person name="Westhoff P."/>
            <person name="Mayer K.F."/>
            <person name="Messing J."/>
            <person name="Rokhsar D.S."/>
        </authorList>
    </citation>
    <scope>NUCLEOTIDE SEQUENCE [LARGE SCALE GENOMIC DNA]</scope>
    <source>
        <strain evidence="2">cv. BTx623</strain>
    </source>
</reference>
<dbReference type="Proteomes" id="UP000000768">
    <property type="component" value="Chromosome 4"/>
</dbReference>
<keyword evidence="2" id="KW-1185">Reference proteome</keyword>
<name>A0A194YPE3_SORBI</name>
<proteinExistence type="predicted"/>
<organism evidence="1 2">
    <name type="scientific">Sorghum bicolor</name>
    <name type="common">Sorghum</name>
    <name type="synonym">Sorghum vulgare</name>
    <dbReference type="NCBI Taxonomy" id="4558"/>
    <lineage>
        <taxon>Eukaryota</taxon>
        <taxon>Viridiplantae</taxon>
        <taxon>Streptophyta</taxon>
        <taxon>Embryophyta</taxon>
        <taxon>Tracheophyta</taxon>
        <taxon>Spermatophyta</taxon>
        <taxon>Magnoliopsida</taxon>
        <taxon>Liliopsida</taxon>
        <taxon>Poales</taxon>
        <taxon>Poaceae</taxon>
        <taxon>PACMAD clade</taxon>
        <taxon>Panicoideae</taxon>
        <taxon>Andropogonodae</taxon>
        <taxon>Andropogoneae</taxon>
        <taxon>Sorghinae</taxon>
        <taxon>Sorghum</taxon>
    </lineage>
</organism>
<sequence>MALTTAAGRTSCCGVPLPAAATWSWLHSGQGVARREATRVAAATVTCVPLDRSNKILYIIDLHAPNLWRTSDNPSKPYTATLNIILNHFNLAMKLANLTWNDNIFVWRCEFKNNHPRSFLVYNFIKSWNGERLTLSHSLRTEFIVDILKSSTKNI</sequence>
<protein>
    <submittedName>
        <fullName evidence="1">Uncharacterized protein</fullName>
    </submittedName>
</protein>
<dbReference type="AlphaFoldDB" id="A0A194YPE3"/>
<dbReference type="Gramene" id="KXG30098">
    <property type="protein sequence ID" value="KXG30098"/>
    <property type="gene ID" value="SORBI_3004G133900"/>
</dbReference>
<evidence type="ECO:0000313" key="2">
    <source>
        <dbReference type="Proteomes" id="UP000000768"/>
    </source>
</evidence>
<evidence type="ECO:0000313" key="1">
    <source>
        <dbReference type="EMBL" id="KXG30098.1"/>
    </source>
</evidence>
<reference evidence="2" key="2">
    <citation type="journal article" date="2018" name="Plant J.">
        <title>The Sorghum bicolor reference genome: improved assembly, gene annotations, a transcriptome atlas, and signatures of genome organization.</title>
        <authorList>
            <person name="McCormick R.F."/>
            <person name="Truong S.K."/>
            <person name="Sreedasyam A."/>
            <person name="Jenkins J."/>
            <person name="Shu S."/>
            <person name="Sims D."/>
            <person name="Kennedy M."/>
            <person name="Amirebrahimi M."/>
            <person name="Weers B.D."/>
            <person name="McKinley B."/>
            <person name="Mattison A."/>
            <person name="Morishige D.T."/>
            <person name="Grimwood J."/>
            <person name="Schmutz J."/>
            <person name="Mullet J.E."/>
        </authorList>
    </citation>
    <scope>NUCLEOTIDE SEQUENCE [LARGE SCALE GENOMIC DNA]</scope>
    <source>
        <strain evidence="2">cv. BTx623</strain>
    </source>
</reference>
<dbReference type="EMBL" id="CM000763">
    <property type="protein sequence ID" value="KXG30098.1"/>
    <property type="molecule type" value="Genomic_DNA"/>
</dbReference>
<gene>
    <name evidence="1" type="ORF">SORBI_3004G133900</name>
</gene>
<dbReference type="InParanoid" id="A0A194YPE3"/>